<accession>A0A9P6MR58</accession>
<dbReference type="AlphaFoldDB" id="A0A9P6MR58"/>
<evidence type="ECO:0000313" key="2">
    <source>
        <dbReference type="Proteomes" id="UP000703661"/>
    </source>
</evidence>
<organism evidence="1 2">
    <name type="scientific">Entomortierella chlamydospora</name>
    <dbReference type="NCBI Taxonomy" id="101097"/>
    <lineage>
        <taxon>Eukaryota</taxon>
        <taxon>Fungi</taxon>
        <taxon>Fungi incertae sedis</taxon>
        <taxon>Mucoromycota</taxon>
        <taxon>Mortierellomycotina</taxon>
        <taxon>Mortierellomycetes</taxon>
        <taxon>Mortierellales</taxon>
        <taxon>Mortierellaceae</taxon>
        <taxon>Entomortierella</taxon>
    </lineage>
</organism>
<gene>
    <name evidence="1" type="ORF">BGZ80_001511</name>
</gene>
<comment type="caution">
    <text evidence="1">The sequence shown here is derived from an EMBL/GenBank/DDBJ whole genome shotgun (WGS) entry which is preliminary data.</text>
</comment>
<dbReference type="Gene3D" id="2.60.120.620">
    <property type="entry name" value="q2cbj1_9rhob like domain"/>
    <property type="match status" value="1"/>
</dbReference>
<dbReference type="PANTHER" id="PTHR31630">
    <property type="entry name" value="PHYTANOYL-COA DIOXYGENASE-RELATED-RELATED"/>
    <property type="match status" value="1"/>
</dbReference>
<dbReference type="PANTHER" id="PTHR31630:SF10">
    <property type="entry name" value="PHYTANOYL-COA DIOXYGENASE"/>
    <property type="match status" value="1"/>
</dbReference>
<name>A0A9P6MR58_9FUNG</name>
<sequence length="404" mass="45568">MAYVESPNDIPNLYPPIFDPQTQSEEIQNYLTKEGYVVVQVTSAQAAQERYSEFWTFLESLDSGISQSDPSTWDKRTTWPDQSHGIIFGYGVGQAKFAWNARIEPNVIKVFSDLWEVPESKLLTSFDGANMYPNPRYAHNAQGEGQDQEMRTTTTKIYTGYEAEGEDGRDVTVKVAIADEAPLHPASVNIGEDKLGLVHATGCYRMWPHRDQKPSRQERICVQGLYNMLPNTSPSDGGLVVYPRSHTIDWTERYETAKSAGDWYMVPKDAPEIDPSNAAVLRTPAGCLILWDSRLIHCNRPPAVQGRTRAVSYICMLPKGNTTKAVLHQREKLYSTFRTTTHWPYPVTVNEESYSTNQVKPDVIMKKLLKTKPFGQDNPMVRSLVGIEDEGNKGIWANVLDRGK</sequence>
<dbReference type="OrthoDB" id="445007at2759"/>
<evidence type="ECO:0000313" key="1">
    <source>
        <dbReference type="EMBL" id="KAG0010408.1"/>
    </source>
</evidence>
<dbReference type="SUPFAM" id="SSF51197">
    <property type="entry name" value="Clavaminate synthase-like"/>
    <property type="match status" value="1"/>
</dbReference>
<proteinExistence type="predicted"/>
<keyword evidence="2" id="KW-1185">Reference proteome</keyword>
<reference evidence="1" key="1">
    <citation type="journal article" date="2020" name="Fungal Divers.">
        <title>Resolving the Mortierellaceae phylogeny through synthesis of multi-gene phylogenetics and phylogenomics.</title>
        <authorList>
            <person name="Vandepol N."/>
            <person name="Liber J."/>
            <person name="Desiro A."/>
            <person name="Na H."/>
            <person name="Kennedy M."/>
            <person name="Barry K."/>
            <person name="Grigoriev I.V."/>
            <person name="Miller A.N."/>
            <person name="O'Donnell K."/>
            <person name="Stajich J.E."/>
            <person name="Bonito G."/>
        </authorList>
    </citation>
    <scope>NUCLEOTIDE SEQUENCE</scope>
    <source>
        <strain evidence="1">NRRL 2769</strain>
    </source>
</reference>
<dbReference type="EMBL" id="JAAAID010001344">
    <property type="protein sequence ID" value="KAG0010408.1"/>
    <property type="molecule type" value="Genomic_DNA"/>
</dbReference>
<protein>
    <submittedName>
        <fullName evidence="1">Uncharacterized protein</fullName>
    </submittedName>
</protein>
<dbReference type="Proteomes" id="UP000703661">
    <property type="component" value="Unassembled WGS sequence"/>
</dbReference>